<name>A0ABP0F0T5_CLALP</name>
<dbReference type="InterPro" id="IPR001806">
    <property type="entry name" value="Small_GTPase"/>
</dbReference>
<dbReference type="InterPro" id="IPR027417">
    <property type="entry name" value="P-loop_NTPase"/>
</dbReference>
<dbReference type="EMBL" id="CAWYQH010000001">
    <property type="protein sequence ID" value="CAK8672034.1"/>
    <property type="molecule type" value="Genomic_DNA"/>
</dbReference>
<comment type="caution">
    <text evidence="6">The sequence shown here is derived from an EMBL/GenBank/DDBJ whole genome shotgun (WGS) entry which is preliminary data.</text>
</comment>
<comment type="similarity">
    <text evidence="1">Belongs to the small GTPase superfamily. Ras family.</text>
</comment>
<dbReference type="Proteomes" id="UP001642483">
    <property type="component" value="Unassembled WGS sequence"/>
</dbReference>
<gene>
    <name evidence="6" type="ORF">CVLEPA_LOCUS1039</name>
</gene>
<organism evidence="6 7">
    <name type="scientific">Clavelina lepadiformis</name>
    <name type="common">Light-bulb sea squirt</name>
    <name type="synonym">Ascidia lepadiformis</name>
    <dbReference type="NCBI Taxonomy" id="159417"/>
    <lineage>
        <taxon>Eukaryota</taxon>
        <taxon>Metazoa</taxon>
        <taxon>Chordata</taxon>
        <taxon>Tunicata</taxon>
        <taxon>Ascidiacea</taxon>
        <taxon>Aplousobranchia</taxon>
        <taxon>Clavelinidae</taxon>
        <taxon>Clavelina</taxon>
    </lineage>
</organism>
<accession>A0ABP0F0T5</accession>
<keyword evidence="3" id="KW-0547">Nucleotide-binding</keyword>
<dbReference type="PRINTS" id="PR00449">
    <property type="entry name" value="RASTRNSFRMNG"/>
</dbReference>
<evidence type="ECO:0000313" key="7">
    <source>
        <dbReference type="Proteomes" id="UP001642483"/>
    </source>
</evidence>
<dbReference type="EC" id="3.6.5.2" evidence="2"/>
<dbReference type="PROSITE" id="PS51421">
    <property type="entry name" value="RAS"/>
    <property type="match status" value="1"/>
</dbReference>
<dbReference type="PROSITE" id="PS51419">
    <property type="entry name" value="RAB"/>
    <property type="match status" value="1"/>
</dbReference>
<evidence type="ECO:0000256" key="1">
    <source>
        <dbReference type="ARBA" id="ARBA00008344"/>
    </source>
</evidence>
<keyword evidence="7" id="KW-1185">Reference proteome</keyword>
<sequence length="237" mass="26890">MVLKKLLQSFSTPFNHSRENVFGKRCKNSEVTVPEIVRTPYLVRKNTISYARKRRPSTDNKAQPIQTKPCRMRGRANSVPASKSGQLLLRKNNETEDWFAATRSSSINILVTGAKNVGKSALTVRFITKRFIGEYISGEDMTYDHVISEEKRKQKIVFLDQSNDEDCYKKRMPFDDQNLEWADGIIVVYDVGNPATYMYALKIINFIQNKSSSSEDLEGVKPILLVGNKTDLAVSSP</sequence>
<evidence type="ECO:0000256" key="5">
    <source>
        <dbReference type="ARBA" id="ARBA00048098"/>
    </source>
</evidence>
<proteinExistence type="inferred from homology"/>
<evidence type="ECO:0000313" key="6">
    <source>
        <dbReference type="EMBL" id="CAK8672034.1"/>
    </source>
</evidence>
<comment type="catalytic activity">
    <reaction evidence="5">
        <text>GTP + H2O = GDP + phosphate + H(+)</text>
        <dbReference type="Rhea" id="RHEA:19669"/>
        <dbReference type="ChEBI" id="CHEBI:15377"/>
        <dbReference type="ChEBI" id="CHEBI:15378"/>
        <dbReference type="ChEBI" id="CHEBI:37565"/>
        <dbReference type="ChEBI" id="CHEBI:43474"/>
        <dbReference type="ChEBI" id="CHEBI:58189"/>
        <dbReference type="EC" id="3.6.5.2"/>
    </reaction>
</comment>
<evidence type="ECO:0000256" key="4">
    <source>
        <dbReference type="ARBA" id="ARBA00022801"/>
    </source>
</evidence>
<dbReference type="PANTHER" id="PTHR45704">
    <property type="entry name" value="RAS-LIKE FAMILY MEMBER 11"/>
    <property type="match status" value="1"/>
</dbReference>
<reference evidence="6 7" key="1">
    <citation type="submission" date="2024-02" db="EMBL/GenBank/DDBJ databases">
        <authorList>
            <person name="Daric V."/>
            <person name="Darras S."/>
        </authorList>
    </citation>
    <scope>NUCLEOTIDE SEQUENCE [LARGE SCALE GENOMIC DNA]</scope>
</reference>
<dbReference type="Pfam" id="PF00071">
    <property type="entry name" value="Ras"/>
    <property type="match status" value="1"/>
</dbReference>
<protein>
    <recommendedName>
        <fullName evidence="2">small monomeric GTPase</fullName>
        <ecNumber evidence="2">3.6.5.2</ecNumber>
    </recommendedName>
</protein>
<dbReference type="InterPro" id="IPR051065">
    <property type="entry name" value="Ras-related_GTPase"/>
</dbReference>
<keyword evidence="4" id="KW-0378">Hydrolase</keyword>
<evidence type="ECO:0000256" key="2">
    <source>
        <dbReference type="ARBA" id="ARBA00011984"/>
    </source>
</evidence>
<dbReference type="SUPFAM" id="SSF52540">
    <property type="entry name" value="P-loop containing nucleoside triphosphate hydrolases"/>
    <property type="match status" value="1"/>
</dbReference>
<dbReference type="Gene3D" id="3.40.50.300">
    <property type="entry name" value="P-loop containing nucleotide triphosphate hydrolases"/>
    <property type="match status" value="1"/>
</dbReference>
<evidence type="ECO:0000256" key="3">
    <source>
        <dbReference type="ARBA" id="ARBA00022741"/>
    </source>
</evidence>